<name>A0A421GFJ4_9STRA</name>
<dbReference type="EMBL" id="MBDN02000439">
    <property type="protein sequence ID" value="RLN75297.1"/>
    <property type="molecule type" value="Genomic_DNA"/>
</dbReference>
<evidence type="ECO:0000313" key="2">
    <source>
        <dbReference type="EMBL" id="RLN75297.1"/>
    </source>
</evidence>
<feature type="compositionally biased region" description="Low complexity" evidence="1">
    <location>
        <begin position="41"/>
        <end position="66"/>
    </location>
</feature>
<protein>
    <submittedName>
        <fullName evidence="2">Uncharacterized protein</fullName>
    </submittedName>
</protein>
<dbReference type="AlphaFoldDB" id="A0A421GFJ4"/>
<reference evidence="2 3" key="1">
    <citation type="journal article" date="2019" name="Mol. Plant Pathol.">
        <title>Genome sequencing of oomycete isolates from Chile supports the New Zealand origin of Phytophthora kernoviae and makes available the first Nothophytophthora sp. genome.</title>
        <authorList>
            <person name="Studholme D.J."/>
            <person name="Panda P."/>
            <person name="Sanfuentes Von Stowasser E."/>
            <person name="Gonzalez M."/>
            <person name="Hill R."/>
            <person name="Sambles C."/>
            <person name="Grant M."/>
            <person name="Williams N.M."/>
            <person name="McDougal R.L."/>
        </authorList>
    </citation>
    <scope>NUCLEOTIDE SEQUENCE [LARGE SCALE GENOMIC DNA]</scope>
    <source>
        <strain evidence="2">Chile4</strain>
    </source>
</reference>
<feature type="region of interest" description="Disordered" evidence="1">
    <location>
        <begin position="26"/>
        <end position="66"/>
    </location>
</feature>
<organism evidence="2 3">
    <name type="scientific">Phytophthora kernoviae</name>
    <dbReference type="NCBI Taxonomy" id="325452"/>
    <lineage>
        <taxon>Eukaryota</taxon>
        <taxon>Sar</taxon>
        <taxon>Stramenopiles</taxon>
        <taxon>Oomycota</taxon>
        <taxon>Peronosporomycetes</taxon>
        <taxon>Peronosporales</taxon>
        <taxon>Peronosporaceae</taxon>
        <taxon>Phytophthora</taxon>
    </lineage>
</organism>
<sequence length="66" mass="5918">NSVIGGGAGGMGSFGGSMGGVGGSMGGGDFGGSVGGSETPGVGSTSSVQESSSVEGEAEVSCSVRK</sequence>
<gene>
    <name evidence="2" type="ORF">BBO99_00008422</name>
</gene>
<feature type="non-terminal residue" evidence="2">
    <location>
        <position position="1"/>
    </location>
</feature>
<comment type="caution">
    <text evidence="2">The sequence shown here is derived from an EMBL/GenBank/DDBJ whole genome shotgun (WGS) entry which is preliminary data.</text>
</comment>
<evidence type="ECO:0000313" key="3">
    <source>
        <dbReference type="Proteomes" id="UP000285624"/>
    </source>
</evidence>
<keyword evidence="3" id="KW-1185">Reference proteome</keyword>
<proteinExistence type="predicted"/>
<accession>A0A421GFJ4</accession>
<dbReference type="Proteomes" id="UP000285624">
    <property type="component" value="Unassembled WGS sequence"/>
</dbReference>
<feature type="compositionally biased region" description="Gly residues" evidence="1">
    <location>
        <begin position="26"/>
        <end position="35"/>
    </location>
</feature>
<evidence type="ECO:0000256" key="1">
    <source>
        <dbReference type="SAM" id="MobiDB-lite"/>
    </source>
</evidence>